<sequence>MNCCYNDELHFLEKINKKCWRIKKGFMPNMQVEGVCYVNDGLEKLMFEELRNACQDGGVGTFLPAMKQIGTVAAPPGIVLRSIGLPDVHSEDFDMNDPEAVVSRDGVGFDVNCGVCLLRPNLDESDVQPVKEQLV</sequence>
<evidence type="ECO:0000313" key="10">
    <source>
        <dbReference type="Proteomes" id="UP000291000"/>
    </source>
</evidence>
<evidence type="ECO:0000256" key="8">
    <source>
        <dbReference type="PIRSR" id="PIRSR601233-3"/>
    </source>
</evidence>
<comment type="catalytic activity">
    <reaction evidence="7">
        <text>a 3'-end 3'-phospho-ribonucleotide-RNA + a 5'-end dephospho-ribonucleoside-RNA + GTP = a ribonucleotidyl-ribonucleotide-RNA + GMP + diphosphate</text>
        <dbReference type="Rhea" id="RHEA:68076"/>
        <dbReference type="Rhea" id="RHEA-COMP:10463"/>
        <dbReference type="Rhea" id="RHEA-COMP:13936"/>
        <dbReference type="Rhea" id="RHEA-COMP:17355"/>
        <dbReference type="ChEBI" id="CHEBI:33019"/>
        <dbReference type="ChEBI" id="CHEBI:37565"/>
        <dbReference type="ChEBI" id="CHEBI:58115"/>
        <dbReference type="ChEBI" id="CHEBI:83062"/>
        <dbReference type="ChEBI" id="CHEBI:138284"/>
        <dbReference type="ChEBI" id="CHEBI:173118"/>
        <dbReference type="EC" id="6.5.1.8"/>
    </reaction>
</comment>
<dbReference type="GO" id="GO:0170057">
    <property type="term" value="F:RNA ligase (GTP) activity"/>
    <property type="evidence" value="ECO:0007669"/>
    <property type="project" value="UniProtKB-EC"/>
</dbReference>
<keyword evidence="10" id="KW-1185">Reference proteome</keyword>
<dbReference type="AlphaFoldDB" id="A0A452FQ29"/>
<organism evidence="9 10">
    <name type="scientific">Capra hircus</name>
    <name type="common">Goat</name>
    <dbReference type="NCBI Taxonomy" id="9925"/>
    <lineage>
        <taxon>Eukaryota</taxon>
        <taxon>Metazoa</taxon>
        <taxon>Chordata</taxon>
        <taxon>Craniata</taxon>
        <taxon>Vertebrata</taxon>
        <taxon>Euteleostomi</taxon>
        <taxon>Mammalia</taxon>
        <taxon>Eutheria</taxon>
        <taxon>Laurasiatheria</taxon>
        <taxon>Artiodactyla</taxon>
        <taxon>Ruminantia</taxon>
        <taxon>Pecora</taxon>
        <taxon>Bovidae</taxon>
        <taxon>Caprinae</taxon>
        <taxon>Capra</taxon>
    </lineage>
</organism>
<evidence type="ECO:0000256" key="2">
    <source>
        <dbReference type="ARBA" id="ARBA00022598"/>
    </source>
</evidence>
<evidence type="ECO:0000256" key="5">
    <source>
        <dbReference type="ARBA" id="ARBA00023134"/>
    </source>
</evidence>
<dbReference type="Gene3D" id="3.90.1860.10">
    <property type="entry name" value="tRNA-splicing ligase RtcB"/>
    <property type="match status" value="1"/>
</dbReference>
<dbReference type="Proteomes" id="UP000291000">
    <property type="component" value="Chromosome 9"/>
</dbReference>
<dbReference type="PANTHER" id="PTHR11118">
    <property type="entry name" value="RNA-SPLICING LIGASE RTCB HOMOLOG"/>
    <property type="match status" value="1"/>
</dbReference>
<evidence type="ECO:0000256" key="7">
    <source>
        <dbReference type="ARBA" id="ARBA00047746"/>
    </source>
</evidence>
<comment type="cofactor">
    <cofactor evidence="8">
        <name>Mn(2+)</name>
        <dbReference type="ChEBI" id="CHEBI:29035"/>
    </cofactor>
    <text evidence="8">Binds 2 manganese ions per subunit.</text>
</comment>
<proteinExistence type="predicted"/>
<dbReference type="PANTHER" id="PTHR11118:SF1">
    <property type="entry name" value="RNA-SPLICING LIGASE RTCB HOMOLOG"/>
    <property type="match status" value="1"/>
</dbReference>
<keyword evidence="4" id="KW-0547">Nucleotide-binding</keyword>
<reference evidence="9" key="2">
    <citation type="submission" date="2025-08" db="UniProtKB">
        <authorList>
            <consortium name="Ensembl"/>
        </authorList>
    </citation>
    <scope>IDENTIFICATION</scope>
</reference>
<reference evidence="9" key="3">
    <citation type="submission" date="2025-09" db="UniProtKB">
        <authorList>
            <consortium name="Ensembl"/>
        </authorList>
    </citation>
    <scope>IDENTIFICATION</scope>
</reference>
<evidence type="ECO:0000256" key="6">
    <source>
        <dbReference type="ARBA" id="ARBA00023211"/>
    </source>
</evidence>
<evidence type="ECO:0000313" key="9">
    <source>
        <dbReference type="Ensembl" id="ENSCHIP00000026337.1"/>
    </source>
</evidence>
<dbReference type="OMA" id="IERISDC"/>
<dbReference type="GO" id="GO:0046872">
    <property type="term" value="F:metal ion binding"/>
    <property type="evidence" value="ECO:0007669"/>
    <property type="project" value="UniProtKB-KW"/>
</dbReference>
<dbReference type="GO" id="GO:0006396">
    <property type="term" value="P:RNA processing"/>
    <property type="evidence" value="ECO:0007669"/>
    <property type="project" value="InterPro"/>
</dbReference>
<dbReference type="GO" id="GO:0003972">
    <property type="term" value="F:RNA ligase (ATP) activity"/>
    <property type="evidence" value="ECO:0007669"/>
    <property type="project" value="TreeGrafter"/>
</dbReference>
<evidence type="ECO:0000256" key="4">
    <source>
        <dbReference type="ARBA" id="ARBA00022741"/>
    </source>
</evidence>
<dbReference type="GO" id="GO:0005634">
    <property type="term" value="C:nucleus"/>
    <property type="evidence" value="ECO:0007669"/>
    <property type="project" value="TreeGrafter"/>
</dbReference>
<dbReference type="EMBL" id="LWLT01000012">
    <property type="status" value="NOT_ANNOTATED_CDS"/>
    <property type="molecule type" value="Genomic_DNA"/>
</dbReference>
<reference evidence="9 10" key="1">
    <citation type="submission" date="2016-04" db="EMBL/GenBank/DDBJ databases">
        <title>Polished mammalian reference genomes with single-molecule sequencing and chromosome conformation capture applied to the Capra hircus genome.</title>
        <authorList>
            <person name="Bickhart D.M."/>
            <person name="Koren S."/>
            <person name="Rosen B."/>
            <person name="Hastie A."/>
            <person name="Liachko I."/>
            <person name="Sullivan S.T."/>
            <person name="Burton J."/>
            <person name="Sayre B.L."/>
            <person name="Huson H.J."/>
            <person name="Lee J."/>
            <person name="Lam E."/>
            <person name="Kelley C.M."/>
            <person name="Hutchison J.L."/>
            <person name="Zhou Y."/>
            <person name="Sun J."/>
            <person name="Crisa A."/>
            <person name="Schwartz J.C."/>
            <person name="Hammond J.A."/>
            <person name="Schroeder S.G."/>
            <person name="Liu G.E."/>
            <person name="Dunham M."/>
            <person name="Shendure J."/>
            <person name="Sonstegard T.S."/>
            <person name="Phillippy A.M."/>
            <person name="Van Tassell C.P."/>
            <person name="Smith T.P."/>
        </authorList>
    </citation>
    <scope>NUCLEOTIDE SEQUENCE [LARGE SCALE GENOMIC DNA]</scope>
</reference>
<accession>A0A452FQ29</accession>
<keyword evidence="5" id="KW-0342">GTP-binding</keyword>
<evidence type="ECO:0000256" key="3">
    <source>
        <dbReference type="ARBA" id="ARBA00022723"/>
    </source>
</evidence>
<dbReference type="EC" id="6.5.1.8" evidence="1"/>
<keyword evidence="6 8" id="KW-0464">Manganese</keyword>
<dbReference type="GO" id="GO:0005525">
    <property type="term" value="F:GTP binding"/>
    <property type="evidence" value="ECO:0007669"/>
    <property type="project" value="UniProtKB-KW"/>
</dbReference>
<dbReference type="STRING" id="9925.ENSCHIP00000026337"/>
<keyword evidence="2" id="KW-0436">Ligase</keyword>
<dbReference type="GO" id="GO:0072669">
    <property type="term" value="C:tRNA-splicing ligase complex"/>
    <property type="evidence" value="ECO:0007669"/>
    <property type="project" value="TreeGrafter"/>
</dbReference>
<evidence type="ECO:0000256" key="1">
    <source>
        <dbReference type="ARBA" id="ARBA00012726"/>
    </source>
</evidence>
<dbReference type="InterPro" id="IPR001233">
    <property type="entry name" value="RtcB"/>
</dbReference>
<dbReference type="InterPro" id="IPR036025">
    <property type="entry name" value="RtcB-like_sf"/>
</dbReference>
<keyword evidence="3 8" id="KW-0479">Metal-binding</keyword>
<name>A0A452FQ29_CAPHI</name>
<feature type="binding site" evidence="8">
    <location>
        <position position="110"/>
    </location>
    <ligand>
        <name>Mn(2+)</name>
        <dbReference type="ChEBI" id="CHEBI:29035"/>
        <label>1</label>
    </ligand>
</feature>
<dbReference type="Ensembl" id="ENSCHIT00000034200.1">
    <property type="protein sequence ID" value="ENSCHIP00000026337.1"/>
    <property type="gene ID" value="ENSCHIG00000022719.1"/>
</dbReference>
<dbReference type="SUPFAM" id="SSF103365">
    <property type="entry name" value="Hypothetical protein PH1602"/>
    <property type="match status" value="1"/>
</dbReference>
<protein>
    <recommendedName>
        <fullName evidence="1">3'-phosphate/5'-hydroxy nucleic acid ligase</fullName>
        <ecNumber evidence="1">6.5.1.8</ecNumber>
    </recommendedName>
</protein>
<dbReference type="GeneTree" id="ENSGT00940000155911"/>